<dbReference type="GeneID" id="114000547"/>
<protein>
    <submittedName>
        <fullName evidence="3">Uncharacterized protein LOC114000547</fullName>
    </submittedName>
</protein>
<accession>A0A6J2ILN0</accession>
<dbReference type="InterPro" id="IPR005166">
    <property type="entry name" value="RSV_p95_env"/>
</dbReference>
<feature type="signal peptide" evidence="1">
    <location>
        <begin position="1"/>
        <end position="24"/>
    </location>
</feature>
<organism evidence="2 3">
    <name type="scientific">Pipra filicauda</name>
    <name type="common">Wire-tailed manakin</name>
    <dbReference type="NCBI Taxonomy" id="649802"/>
    <lineage>
        <taxon>Eukaryota</taxon>
        <taxon>Metazoa</taxon>
        <taxon>Chordata</taxon>
        <taxon>Craniata</taxon>
        <taxon>Vertebrata</taxon>
        <taxon>Euteleostomi</taxon>
        <taxon>Archelosauria</taxon>
        <taxon>Archosauria</taxon>
        <taxon>Dinosauria</taxon>
        <taxon>Saurischia</taxon>
        <taxon>Theropoda</taxon>
        <taxon>Coelurosauria</taxon>
        <taxon>Aves</taxon>
        <taxon>Neognathae</taxon>
        <taxon>Neoaves</taxon>
        <taxon>Telluraves</taxon>
        <taxon>Australaves</taxon>
        <taxon>Passeriformes</taxon>
        <taxon>Pipridae</taxon>
        <taxon>Pipra</taxon>
    </lineage>
</organism>
<sequence length="232" mass="25572">MGTDQLLQILTALACLCGYQLCFASLLTSVSDVNVWTTLANVTKTDVICVSMATPTSPFRTCLVGVPIDNYRWGTLYNETVLANCTHPGTQQPLWWCQASWRAKSGKDATWYIKSLAYMHNFPALPIQPQELDILGTLTATRCFYLNYTSGTKVNEGGVDIFPRDIYRNASAWCNETLQKQFIPGSDAIGLPNDMFLICGQRAWKGIPGKAVGGPCTFGQLTFFSSSQRNLA</sequence>
<dbReference type="Pfam" id="PF03708">
    <property type="entry name" value="Avian_gp85"/>
    <property type="match status" value="1"/>
</dbReference>
<keyword evidence="1" id="KW-0732">Signal</keyword>
<name>A0A6J2ILN0_9PASS</name>
<feature type="chain" id="PRO_5026897465" evidence="1">
    <location>
        <begin position="25"/>
        <end position="232"/>
    </location>
</feature>
<reference evidence="3" key="1">
    <citation type="submission" date="2025-08" db="UniProtKB">
        <authorList>
            <consortium name="RefSeq"/>
        </authorList>
    </citation>
    <scope>IDENTIFICATION</scope>
    <source>
        <tissue evidence="3">Muscle</tissue>
    </source>
</reference>
<evidence type="ECO:0000256" key="1">
    <source>
        <dbReference type="SAM" id="SignalP"/>
    </source>
</evidence>
<evidence type="ECO:0000313" key="3">
    <source>
        <dbReference type="RefSeq" id="XP_027600716.1"/>
    </source>
</evidence>
<dbReference type="Proteomes" id="UP000504627">
    <property type="component" value="Unplaced"/>
</dbReference>
<dbReference type="AlphaFoldDB" id="A0A6J2ILN0"/>
<dbReference type="InParanoid" id="A0A6J2ILN0"/>
<keyword evidence="2" id="KW-1185">Reference proteome</keyword>
<proteinExistence type="predicted"/>
<dbReference type="RefSeq" id="XP_027600716.1">
    <property type="nucleotide sequence ID" value="XM_027744915.2"/>
</dbReference>
<evidence type="ECO:0000313" key="2">
    <source>
        <dbReference type="Proteomes" id="UP000504627"/>
    </source>
</evidence>
<gene>
    <name evidence="3" type="primary">LOC114000547</name>
</gene>